<organism evidence="14 15">
    <name type="scientific">Lichtheimia ornata</name>
    <dbReference type="NCBI Taxonomy" id="688661"/>
    <lineage>
        <taxon>Eukaryota</taxon>
        <taxon>Fungi</taxon>
        <taxon>Fungi incertae sedis</taxon>
        <taxon>Mucoromycota</taxon>
        <taxon>Mucoromycotina</taxon>
        <taxon>Mucoromycetes</taxon>
        <taxon>Mucorales</taxon>
        <taxon>Lichtheimiaceae</taxon>
        <taxon>Lichtheimia</taxon>
    </lineage>
</organism>
<name>A0AAD7UVC9_9FUNG</name>
<keyword evidence="4" id="KW-0812">Transmembrane</keyword>
<evidence type="ECO:0000256" key="5">
    <source>
        <dbReference type="ARBA" id="ARBA00022792"/>
    </source>
</evidence>
<evidence type="ECO:0000256" key="1">
    <source>
        <dbReference type="ARBA" id="ARBA00004434"/>
    </source>
</evidence>
<comment type="similarity">
    <text evidence="2 12">Belongs to the YME2 family.</text>
</comment>
<dbReference type="PANTHER" id="PTHR32198:SF2">
    <property type="entry name" value="MITOCHONDRIAL ESCAPE PROTEIN 2"/>
    <property type="match status" value="1"/>
</dbReference>
<evidence type="ECO:0000256" key="6">
    <source>
        <dbReference type="ARBA" id="ARBA00022946"/>
    </source>
</evidence>
<comment type="subcellular location">
    <subcellularLocation>
        <location evidence="1 12">Mitochondrion inner membrane</location>
        <topology evidence="1 12">Single-pass membrane protein</topology>
    </subcellularLocation>
</comment>
<feature type="domain" description="RRM" evidence="13">
    <location>
        <begin position="167"/>
        <end position="266"/>
    </location>
</feature>
<dbReference type="RefSeq" id="XP_058338271.1">
    <property type="nucleotide sequence ID" value="XM_058490981.1"/>
</dbReference>
<evidence type="ECO:0000313" key="14">
    <source>
        <dbReference type="EMBL" id="KAJ8653357.1"/>
    </source>
</evidence>
<dbReference type="SUPFAM" id="SSF52540">
    <property type="entry name" value="P-loop containing nucleoside triphosphate hydrolases"/>
    <property type="match status" value="1"/>
</dbReference>
<dbReference type="InterPro" id="IPR027417">
    <property type="entry name" value="P-loop_NTPase"/>
</dbReference>
<dbReference type="InterPro" id="IPR035979">
    <property type="entry name" value="RBD_domain_sf"/>
</dbReference>
<dbReference type="Pfam" id="PF00076">
    <property type="entry name" value="RRM_1"/>
    <property type="match status" value="1"/>
</dbReference>
<dbReference type="GO" id="GO:0006397">
    <property type="term" value="P:mRNA processing"/>
    <property type="evidence" value="ECO:0007669"/>
    <property type="project" value="UniProtKB-UniRule"/>
</dbReference>
<keyword evidence="7" id="KW-1133">Transmembrane helix</keyword>
<evidence type="ECO:0000256" key="12">
    <source>
        <dbReference type="RuleBase" id="RU367108"/>
    </source>
</evidence>
<accession>A0AAD7UVC9</accession>
<dbReference type="Pfam" id="PF10443">
    <property type="entry name" value="RNA12"/>
    <property type="match status" value="1"/>
</dbReference>
<evidence type="ECO:0000256" key="10">
    <source>
        <dbReference type="ARBA" id="ARBA00025276"/>
    </source>
</evidence>
<keyword evidence="11 12" id="KW-0694">RNA-binding</keyword>
<keyword evidence="9" id="KW-0472">Membrane</keyword>
<proteinExistence type="inferred from homology"/>
<keyword evidence="5 12" id="KW-0999">Mitochondrion inner membrane</keyword>
<evidence type="ECO:0000256" key="4">
    <source>
        <dbReference type="ARBA" id="ARBA00022692"/>
    </source>
</evidence>
<dbReference type="SMART" id="SM00360">
    <property type="entry name" value="RRM"/>
    <property type="match status" value="1"/>
</dbReference>
<dbReference type="SUPFAM" id="SSF54928">
    <property type="entry name" value="RNA-binding domain, RBD"/>
    <property type="match status" value="1"/>
</dbReference>
<keyword evidence="8 12" id="KW-0496">Mitochondrion</keyword>
<dbReference type="Gene3D" id="3.30.70.330">
    <property type="match status" value="1"/>
</dbReference>
<comment type="caution">
    <text evidence="14">The sequence shown here is derived from an EMBL/GenBank/DDBJ whole genome shotgun (WGS) entry which is preliminary data.</text>
</comment>
<dbReference type="GO" id="GO:0005743">
    <property type="term" value="C:mitochondrial inner membrane"/>
    <property type="evidence" value="ECO:0007669"/>
    <property type="project" value="UniProtKB-SubCell"/>
</dbReference>
<dbReference type="AlphaFoldDB" id="A0AAD7UVC9"/>
<dbReference type="Proteomes" id="UP001234581">
    <property type="component" value="Unassembled WGS sequence"/>
</dbReference>
<dbReference type="Gene3D" id="3.40.50.300">
    <property type="entry name" value="P-loop containing nucleotide triphosphate hydrolases"/>
    <property type="match status" value="1"/>
</dbReference>
<dbReference type="GO" id="GO:0003723">
    <property type="term" value="F:RNA binding"/>
    <property type="evidence" value="ECO:0007669"/>
    <property type="project" value="UniProtKB-UniRule"/>
</dbReference>
<reference evidence="14 15" key="1">
    <citation type="submission" date="2023-03" db="EMBL/GenBank/DDBJ databases">
        <title>Genome sequence of Lichtheimia ornata CBS 291.66.</title>
        <authorList>
            <person name="Mohabir J.T."/>
            <person name="Shea T.P."/>
            <person name="Kurbessoian T."/>
            <person name="Berby B."/>
            <person name="Fontaine J."/>
            <person name="Livny J."/>
            <person name="Gnirke A."/>
            <person name="Stajich J.E."/>
            <person name="Cuomo C.A."/>
        </authorList>
    </citation>
    <scope>NUCLEOTIDE SEQUENCE [LARGE SCALE GENOMIC DNA]</scope>
    <source>
        <strain evidence="14">CBS 291.66</strain>
    </source>
</reference>
<evidence type="ECO:0000256" key="2">
    <source>
        <dbReference type="ARBA" id="ARBA00010320"/>
    </source>
</evidence>
<evidence type="ECO:0000256" key="9">
    <source>
        <dbReference type="ARBA" id="ARBA00023136"/>
    </source>
</evidence>
<gene>
    <name evidence="14" type="ORF">O0I10_011008</name>
</gene>
<keyword evidence="6" id="KW-0809">Transit peptide</keyword>
<evidence type="ECO:0000256" key="8">
    <source>
        <dbReference type="ARBA" id="ARBA00023128"/>
    </source>
</evidence>
<dbReference type="PANTHER" id="PTHR32198">
    <property type="entry name" value="MITOCHONDRIAL ESCAPE PROTEIN 2"/>
    <property type="match status" value="1"/>
</dbReference>
<evidence type="ECO:0000256" key="7">
    <source>
        <dbReference type="ARBA" id="ARBA00022989"/>
    </source>
</evidence>
<evidence type="ECO:0000256" key="3">
    <source>
        <dbReference type="ARBA" id="ARBA00020222"/>
    </source>
</evidence>
<dbReference type="InterPro" id="IPR018850">
    <property type="entry name" value="Mt_escape_2_C"/>
</dbReference>
<dbReference type="InterPro" id="IPR012677">
    <property type="entry name" value="Nucleotide-bd_a/b_plait_sf"/>
</dbReference>
<dbReference type="InterPro" id="IPR000504">
    <property type="entry name" value="RRM_dom"/>
</dbReference>
<evidence type="ECO:0000256" key="11">
    <source>
        <dbReference type="PROSITE-ProRule" id="PRU00176"/>
    </source>
</evidence>
<keyword evidence="15" id="KW-1185">Reference proteome</keyword>
<dbReference type="GeneID" id="83218410"/>
<dbReference type="PROSITE" id="PS50102">
    <property type="entry name" value="RRM"/>
    <property type="match status" value="1"/>
</dbReference>
<sequence length="833" mass="95860">MSERRQLPDRVLLSMIPRTRLYTSHPALQRRALLVRSHSGQRTSFATSARRLVEEAATAAGGNVEEQTAMLYLDNVFPLRVGILDIRQWFFRNTMACMDRVLPSPELIPHGFKIKRIEPRIKDGGAVVEFAFNSKAEDKKRIAYDIVEKVSENLKNHRASFNMQPIRTFLVKGEPFYEDMVARYPSPRLRIEFQGEPVTVERLYKHLRKYGRIYDIAVYPNPYTSKDPPRYAIAQFTRIRSATSARNCLHGHFIQGQRINILYERQLRTNVVKEWIMEHPRITVPIGAALLAGLTYSVFDPMREFFIASKVTQRFNPEEYALYRWLRRETWARLVQPDRSLTESAASSVWAQDQENMDKLRTWLREDPETFIVISGPKGSGKSSVVNATTANRRNKITIDCEELANTRNQTEMTLALAKQLGYFPVFTWIASLSKLLDTLVTATTGQNAGLASSPHAQIKKILETTAVALREIMPEDEDDEDGYKKNSIWKAIQRWWEHEDKKNARESGVEFKNIDPREEIPVVVIDNFLCRDTPKQEQLWNELADFAGLLVENEVAHVVFVTSNVGVNKILTKALPGKSFETVQLSDVPPEVSLNFIARQLGQEKVDPDLRKIVESLGGRLTELELFVQRLKMNMEPTAAFEDIVQRNVVEIRKYGFNEGAENELEDVKVEWTGIQFWQIVKALSESKSINYDELKWSPFFKGQDKPLWAMERAEIITIFHKNGRPNSVRPGKPIMYTVFDRLVADTVFNASMEIESQQFLKSSTEESLAKLQDTVIQLSRVYNGKPPKEFDTRIRYLLSKIGKMQKDIETYEKSIADNKKLLVTSWEDASY</sequence>
<dbReference type="InterPro" id="IPR039627">
    <property type="entry name" value="Yme2_C"/>
</dbReference>
<comment type="function">
    <text evidence="10 12">Plays a role in maintaining the mitochondrial genome and in controlling the mtDNA escape. Involved in the regulation of mtDNA nucleotide structure and number. May have a dispensable role in early maturation of pre-rRNA.</text>
</comment>
<protein>
    <recommendedName>
        <fullName evidence="3 12">Mitochondrial escape protein 2</fullName>
    </recommendedName>
</protein>
<evidence type="ECO:0000313" key="15">
    <source>
        <dbReference type="Proteomes" id="UP001234581"/>
    </source>
</evidence>
<dbReference type="EMBL" id="JARTCD010000080">
    <property type="protein sequence ID" value="KAJ8653357.1"/>
    <property type="molecule type" value="Genomic_DNA"/>
</dbReference>
<evidence type="ECO:0000259" key="13">
    <source>
        <dbReference type="PROSITE" id="PS50102"/>
    </source>
</evidence>
<keyword evidence="12" id="KW-0507">mRNA processing</keyword>